<keyword evidence="1" id="KW-1133">Transmembrane helix</keyword>
<evidence type="ECO:0000313" key="2">
    <source>
        <dbReference type="EMBL" id="HAE7122884.1"/>
    </source>
</evidence>
<dbReference type="RefSeq" id="WP_023222975.1">
    <property type="nucleotide sequence ID" value="NZ_PVNR01000005.1"/>
</dbReference>
<comment type="caution">
    <text evidence="2">The sequence shown here is derived from an EMBL/GenBank/DDBJ whole genome shotgun (WGS) entry which is preliminary data.</text>
</comment>
<keyword evidence="1" id="KW-0812">Transmembrane</keyword>
<keyword evidence="1" id="KW-0472">Membrane</keyword>
<dbReference type="EMBL" id="DAASUW010000015">
    <property type="protein sequence ID" value="HAE7122884.1"/>
    <property type="molecule type" value="Genomic_DNA"/>
</dbReference>
<evidence type="ECO:0000256" key="1">
    <source>
        <dbReference type="SAM" id="Phobius"/>
    </source>
</evidence>
<feature type="transmembrane region" description="Helical" evidence="1">
    <location>
        <begin position="35"/>
        <end position="54"/>
    </location>
</feature>
<reference evidence="2" key="1">
    <citation type="journal article" date="2018" name="Genome Biol.">
        <title>SKESA: strategic k-mer extension for scrupulous assemblies.</title>
        <authorList>
            <person name="Souvorov A."/>
            <person name="Agarwala R."/>
            <person name="Lipman D.J."/>
        </authorList>
    </citation>
    <scope>NUCLEOTIDE SEQUENCE</scope>
    <source>
        <strain evidence="2">128-87</strain>
    </source>
</reference>
<name>A0A735RI18_SALDZ</name>
<protein>
    <submittedName>
        <fullName evidence="2">Uncharacterized protein</fullName>
    </submittedName>
</protein>
<organism evidence="2">
    <name type="scientific">Salmonella enterica subsp. diarizonae serovar 48:i:z</name>
    <dbReference type="NCBI Taxonomy" id="1192842"/>
    <lineage>
        <taxon>Bacteria</taxon>
        <taxon>Pseudomonadati</taxon>
        <taxon>Pseudomonadota</taxon>
        <taxon>Gammaproteobacteria</taxon>
        <taxon>Enterobacterales</taxon>
        <taxon>Enterobacteriaceae</taxon>
        <taxon>Salmonella</taxon>
    </lineage>
</organism>
<sequence length="55" mass="5946">MMKSEKSAIKVVAQYLPALITAVFAFRVWSAGHIMSAALLTTLCCFLALLAIAME</sequence>
<feature type="transmembrane region" description="Helical" evidence="1">
    <location>
        <begin position="12"/>
        <end position="29"/>
    </location>
</feature>
<reference evidence="2" key="2">
    <citation type="submission" date="2018-07" db="EMBL/GenBank/DDBJ databases">
        <authorList>
            <consortium name="NCBI Pathogen Detection Project"/>
        </authorList>
    </citation>
    <scope>NUCLEOTIDE SEQUENCE</scope>
    <source>
        <strain evidence="2">128-87</strain>
    </source>
</reference>
<dbReference type="AlphaFoldDB" id="A0A735RI18"/>
<proteinExistence type="predicted"/>
<accession>A0A735RI18</accession>
<gene>
    <name evidence="2" type="ORF">GND69_002654</name>
</gene>